<dbReference type="Proteomes" id="UP000307507">
    <property type="component" value="Unassembled WGS sequence"/>
</dbReference>
<dbReference type="CDD" id="cd02440">
    <property type="entry name" value="AdoMet_MTases"/>
    <property type="match status" value="1"/>
</dbReference>
<dbReference type="EMBL" id="SSNZ01000005">
    <property type="protein sequence ID" value="THF49438.1"/>
    <property type="molecule type" value="Genomic_DNA"/>
</dbReference>
<keyword evidence="3" id="KW-0489">Methyltransferase</keyword>
<dbReference type="InterPro" id="IPR029063">
    <property type="entry name" value="SAM-dependent_MTases_sf"/>
</dbReference>
<name>A0A4S3ZUJ0_9FLAO</name>
<keyword evidence="1" id="KW-0472">Membrane</keyword>
<dbReference type="GO" id="GO:0032259">
    <property type="term" value="P:methylation"/>
    <property type="evidence" value="ECO:0007669"/>
    <property type="project" value="UniProtKB-KW"/>
</dbReference>
<evidence type="ECO:0000256" key="1">
    <source>
        <dbReference type="SAM" id="Phobius"/>
    </source>
</evidence>
<keyword evidence="3" id="KW-0808">Transferase</keyword>
<evidence type="ECO:0000259" key="2">
    <source>
        <dbReference type="Pfam" id="PF13847"/>
    </source>
</evidence>
<sequence>MISQDNNSHFQDITYQIILTLFLTSNFILLNLQTIKPMRFVTLEDIKDVFIKLHQRGSNFLLSKLKITPYARTKSAFNQEKIDCANFWIIPEVRRRWNRLITGHSDIGYEAFLSANYFQNAKEFKVLALGSGDCSHELLLAELNPHWQIDCFDFCEKRLNSAIKTAKDKKLNNIAFYLENIVTYSFDSQKYNAVFFHASLHHFDKIPHFLKHTVIHSLKPKGYLIINEYVGKNRLQYSKEQIVHINKALQSIPKEYRKIHKTRYYKNHFSGNGIFKMIIADPSECVDSENILPAIYTHFDIVLEKPYGNNLLHSTLKDIAHHFIENDDFTADKQQVLQNLFKMEDNFLQSNPSDYVFGIYQLKNKE</sequence>
<protein>
    <submittedName>
        <fullName evidence="3">Class I SAM-dependent methyltransferase</fullName>
    </submittedName>
</protein>
<organism evidence="3 4">
    <name type="scientific">Flavobacterium supellecticarium</name>
    <dbReference type="NCBI Taxonomy" id="2565924"/>
    <lineage>
        <taxon>Bacteria</taxon>
        <taxon>Pseudomonadati</taxon>
        <taxon>Bacteroidota</taxon>
        <taxon>Flavobacteriia</taxon>
        <taxon>Flavobacteriales</taxon>
        <taxon>Flavobacteriaceae</taxon>
        <taxon>Flavobacterium</taxon>
    </lineage>
</organism>
<keyword evidence="4" id="KW-1185">Reference proteome</keyword>
<accession>A0A4S3ZUJ0</accession>
<keyword evidence="1" id="KW-1133">Transmembrane helix</keyword>
<proteinExistence type="predicted"/>
<dbReference type="AlphaFoldDB" id="A0A4S3ZUJ0"/>
<dbReference type="SUPFAM" id="SSF53335">
    <property type="entry name" value="S-adenosyl-L-methionine-dependent methyltransferases"/>
    <property type="match status" value="1"/>
</dbReference>
<gene>
    <name evidence="3" type="ORF">E6C50_11855</name>
</gene>
<dbReference type="InterPro" id="IPR025714">
    <property type="entry name" value="Methyltranfer_dom"/>
</dbReference>
<reference evidence="3 4" key="1">
    <citation type="submission" date="2019-04" db="EMBL/GenBank/DDBJ databases">
        <title>Flavobacterium sp. nov. isolated from construction timber.</title>
        <authorList>
            <person name="Lin S.-Y."/>
            <person name="Chang C.-T."/>
            <person name="Young C.-C."/>
        </authorList>
    </citation>
    <scope>NUCLEOTIDE SEQUENCE [LARGE SCALE GENOMIC DNA]</scope>
    <source>
        <strain evidence="3 4">CC-CTC003</strain>
    </source>
</reference>
<dbReference type="Gene3D" id="3.40.50.150">
    <property type="entry name" value="Vaccinia Virus protein VP39"/>
    <property type="match status" value="1"/>
</dbReference>
<dbReference type="OrthoDB" id="1119595at2"/>
<keyword evidence="1" id="KW-0812">Transmembrane</keyword>
<feature type="domain" description="Methyltransferase" evidence="2">
    <location>
        <begin position="122"/>
        <end position="247"/>
    </location>
</feature>
<dbReference type="Pfam" id="PF13847">
    <property type="entry name" value="Methyltransf_31"/>
    <property type="match status" value="1"/>
</dbReference>
<dbReference type="GO" id="GO:0008168">
    <property type="term" value="F:methyltransferase activity"/>
    <property type="evidence" value="ECO:0007669"/>
    <property type="project" value="UniProtKB-KW"/>
</dbReference>
<evidence type="ECO:0000313" key="3">
    <source>
        <dbReference type="EMBL" id="THF49438.1"/>
    </source>
</evidence>
<feature type="transmembrane region" description="Helical" evidence="1">
    <location>
        <begin position="13"/>
        <end position="32"/>
    </location>
</feature>
<comment type="caution">
    <text evidence="3">The sequence shown here is derived from an EMBL/GenBank/DDBJ whole genome shotgun (WGS) entry which is preliminary data.</text>
</comment>
<evidence type="ECO:0000313" key="4">
    <source>
        <dbReference type="Proteomes" id="UP000307507"/>
    </source>
</evidence>